<dbReference type="EMBL" id="JAJOMB010000011">
    <property type="protein sequence ID" value="MCD5313289.1"/>
    <property type="molecule type" value="Genomic_DNA"/>
</dbReference>
<dbReference type="Pfam" id="PF05154">
    <property type="entry name" value="TM2"/>
    <property type="match status" value="1"/>
</dbReference>
<sequence length="140" mass="15719">MGLSFPGDPEPAFLGGLLDWQIPAWRRLVPAWNPASWSGYRLQLDRLGRDVPAHFASRRRPRDLGLAYVLLLLGGSFGVHKLYLRNFDAALTYLILNIFGWGMSGLLVGYLLLMPLWVMLAVDLVTLPRQLARANSRCAQ</sequence>
<comment type="subcellular location">
    <subcellularLocation>
        <location evidence="1">Membrane</location>
        <topology evidence="1">Multi-pass membrane protein</topology>
    </subcellularLocation>
</comment>
<comment type="caution">
    <text evidence="7">The sequence shown here is derived from an EMBL/GenBank/DDBJ whole genome shotgun (WGS) entry which is preliminary data.</text>
</comment>
<evidence type="ECO:0000256" key="1">
    <source>
        <dbReference type="ARBA" id="ARBA00004141"/>
    </source>
</evidence>
<feature type="domain" description="TM2" evidence="6">
    <location>
        <begin position="62"/>
        <end position="109"/>
    </location>
</feature>
<keyword evidence="4 5" id="KW-0472">Membrane</keyword>
<dbReference type="InterPro" id="IPR007829">
    <property type="entry name" value="TM2"/>
</dbReference>
<protein>
    <submittedName>
        <fullName evidence="7">NINE protein</fullName>
    </submittedName>
</protein>
<evidence type="ECO:0000256" key="4">
    <source>
        <dbReference type="ARBA" id="ARBA00023136"/>
    </source>
</evidence>
<feature type="transmembrane region" description="Helical" evidence="5">
    <location>
        <begin position="90"/>
        <end position="113"/>
    </location>
</feature>
<gene>
    <name evidence="7" type="ORF">LR394_20485</name>
</gene>
<name>A0A9X1NG51_9ACTN</name>
<dbReference type="AlphaFoldDB" id="A0A9X1NG51"/>
<evidence type="ECO:0000313" key="7">
    <source>
        <dbReference type="EMBL" id="MCD5313289.1"/>
    </source>
</evidence>
<evidence type="ECO:0000256" key="5">
    <source>
        <dbReference type="SAM" id="Phobius"/>
    </source>
</evidence>
<organism evidence="7 8">
    <name type="scientific">Kineosporia babensis</name>
    <dbReference type="NCBI Taxonomy" id="499548"/>
    <lineage>
        <taxon>Bacteria</taxon>
        <taxon>Bacillati</taxon>
        <taxon>Actinomycetota</taxon>
        <taxon>Actinomycetes</taxon>
        <taxon>Kineosporiales</taxon>
        <taxon>Kineosporiaceae</taxon>
        <taxon>Kineosporia</taxon>
    </lineage>
</organism>
<keyword evidence="3 5" id="KW-1133">Transmembrane helix</keyword>
<evidence type="ECO:0000259" key="6">
    <source>
        <dbReference type="Pfam" id="PF05154"/>
    </source>
</evidence>
<reference evidence="7" key="1">
    <citation type="submission" date="2021-11" db="EMBL/GenBank/DDBJ databases">
        <title>Streptomyces corallinus and Kineosporia corallina sp. nov., two new coral-derived marine actinobacteria.</title>
        <authorList>
            <person name="Buangrab K."/>
            <person name="Sutthacheep M."/>
            <person name="Yeemin T."/>
            <person name="Harunari E."/>
            <person name="Igarashi Y."/>
            <person name="Sripreechasak P."/>
            <person name="Kanchanasin P."/>
            <person name="Tanasupawat S."/>
            <person name="Phongsopitanun W."/>
        </authorList>
    </citation>
    <scope>NUCLEOTIDE SEQUENCE</scope>
    <source>
        <strain evidence="7">JCM 31032</strain>
    </source>
</reference>
<feature type="transmembrane region" description="Helical" evidence="5">
    <location>
        <begin position="64"/>
        <end position="84"/>
    </location>
</feature>
<dbReference type="Proteomes" id="UP001138997">
    <property type="component" value="Unassembled WGS sequence"/>
</dbReference>
<dbReference type="GO" id="GO:0016020">
    <property type="term" value="C:membrane"/>
    <property type="evidence" value="ECO:0007669"/>
    <property type="project" value="UniProtKB-SubCell"/>
</dbReference>
<keyword evidence="2 5" id="KW-0812">Transmembrane</keyword>
<proteinExistence type="predicted"/>
<evidence type="ECO:0000256" key="3">
    <source>
        <dbReference type="ARBA" id="ARBA00022989"/>
    </source>
</evidence>
<dbReference type="RefSeq" id="WP_231444342.1">
    <property type="nucleotide sequence ID" value="NZ_JAJOMB010000011.1"/>
</dbReference>
<evidence type="ECO:0000256" key="2">
    <source>
        <dbReference type="ARBA" id="ARBA00022692"/>
    </source>
</evidence>
<evidence type="ECO:0000313" key="8">
    <source>
        <dbReference type="Proteomes" id="UP001138997"/>
    </source>
</evidence>
<keyword evidence="8" id="KW-1185">Reference proteome</keyword>
<accession>A0A9X1NG51</accession>